<evidence type="ECO:0000256" key="1">
    <source>
        <dbReference type="ARBA" id="ARBA00010609"/>
    </source>
</evidence>
<evidence type="ECO:0000259" key="5">
    <source>
        <dbReference type="Pfam" id="PF07732"/>
    </source>
</evidence>
<dbReference type="Pfam" id="PF07732">
    <property type="entry name" value="Cu-oxidase_3"/>
    <property type="match status" value="1"/>
</dbReference>
<proteinExistence type="inferred from homology"/>
<organism evidence="6 7">
    <name type="scientific">Kalanchoe fedtschenkoi</name>
    <name type="common">Lavender scallops</name>
    <name type="synonym">South American air plant</name>
    <dbReference type="NCBI Taxonomy" id="63787"/>
    <lineage>
        <taxon>Eukaryota</taxon>
        <taxon>Viridiplantae</taxon>
        <taxon>Streptophyta</taxon>
        <taxon>Embryophyta</taxon>
        <taxon>Tracheophyta</taxon>
        <taxon>Spermatophyta</taxon>
        <taxon>Magnoliopsida</taxon>
        <taxon>eudicotyledons</taxon>
        <taxon>Gunneridae</taxon>
        <taxon>Pentapetalae</taxon>
        <taxon>Saxifragales</taxon>
        <taxon>Crassulaceae</taxon>
        <taxon>Kalanchoe</taxon>
    </lineage>
</organism>
<dbReference type="InterPro" id="IPR001117">
    <property type="entry name" value="Cu-oxidase_2nd"/>
</dbReference>
<dbReference type="InterPro" id="IPR011707">
    <property type="entry name" value="Cu-oxidase-like_N"/>
</dbReference>
<dbReference type="Pfam" id="PF00394">
    <property type="entry name" value="Cu-oxidase"/>
    <property type="match status" value="1"/>
</dbReference>
<feature type="domain" description="Plastocyanin-like" evidence="5">
    <location>
        <begin position="5"/>
        <end position="105"/>
    </location>
</feature>
<dbReference type="Gramene" id="Kaladp0055s0181.1.v1.1">
    <property type="protein sequence ID" value="Kaladp0055s0181.1.v1.1"/>
    <property type="gene ID" value="Kaladp0055s0181.v1.1"/>
</dbReference>
<dbReference type="Gene3D" id="2.60.40.420">
    <property type="entry name" value="Cupredoxins - blue copper proteins"/>
    <property type="match status" value="3"/>
</dbReference>
<name>A0A7N0U6R0_KALFE</name>
<dbReference type="Proteomes" id="UP000594263">
    <property type="component" value="Unplaced"/>
</dbReference>
<dbReference type="FunFam" id="2.60.40.420:FF:000016">
    <property type="entry name" value="Monocopper oxidase-like protein"/>
    <property type="match status" value="1"/>
</dbReference>
<comment type="similarity">
    <text evidence="1">Belongs to the multicopper oxidase family.</text>
</comment>
<dbReference type="Pfam" id="PF07731">
    <property type="entry name" value="Cu-oxidase_2"/>
    <property type="match status" value="1"/>
</dbReference>
<sequence>MFHGQVILINGQFPGPEIYSVTNDNLIVNVHNRLKEPFLLTWNGLQHRTNSYQDGVIGTNCPIPPGQNFTYKLKVKDQIGTAFYFPSTELHKAAGGFGMIKILSRPLIPVPFDPPAAEFNLLIGDWFKTDHNKLKAVADSGRRLPPAQGLLINGRAGGERFEVDPGKTYRLRIVNVGLQDTFNFRIEGHTMKLVEVEGTHTVQESLTSIDVHVGQSLSVLVTADQAPKDYHIAASTRFTRKVLTTTGVLHYNNSGSKAGPSGLIPPAPTDVEFSINQARSIRTNLTASGPRPNPQGSYKYGQIPVKKTIRLCNSAAKVNGKQRYAVNGVSFVAGDTPLKLADYYNISGVFTVASIPDEPKWNLRDAKLDASVMGAYHRDFVEIVFQNREKVIQSWHLDGYSVMVVGMDKGKWSTASKSRYNLADAISRSTVQVYPNSWTAVYVALDNVGMWNLRSQIWGRQYLGQQLYLRVYTSSGSLRDEKAIPKNALKCGRAAGRS</sequence>
<dbReference type="InterPro" id="IPR008972">
    <property type="entry name" value="Cupredoxin"/>
</dbReference>
<evidence type="ECO:0000256" key="2">
    <source>
        <dbReference type="ARBA" id="ARBA00023180"/>
    </source>
</evidence>
<feature type="domain" description="Plastocyanin-like" evidence="3">
    <location>
        <begin position="119"/>
        <end position="254"/>
    </location>
</feature>
<dbReference type="SUPFAM" id="SSF49503">
    <property type="entry name" value="Cupredoxins"/>
    <property type="match status" value="3"/>
</dbReference>
<dbReference type="GO" id="GO:0016491">
    <property type="term" value="F:oxidoreductase activity"/>
    <property type="evidence" value="ECO:0007669"/>
    <property type="project" value="InterPro"/>
</dbReference>
<keyword evidence="2" id="KW-0325">Glycoprotein</keyword>
<dbReference type="PANTHER" id="PTHR11709">
    <property type="entry name" value="MULTI-COPPER OXIDASE"/>
    <property type="match status" value="1"/>
</dbReference>
<evidence type="ECO:0000259" key="4">
    <source>
        <dbReference type="Pfam" id="PF07731"/>
    </source>
</evidence>
<dbReference type="AlphaFoldDB" id="A0A7N0U6R0"/>
<dbReference type="PANTHER" id="PTHR11709:SF387">
    <property type="entry name" value="OS04G0561900 PROTEIN"/>
    <property type="match status" value="1"/>
</dbReference>
<dbReference type="EnsemblPlants" id="Kaladp0055s0181.1.v1.1">
    <property type="protein sequence ID" value="Kaladp0055s0181.1.v1.1"/>
    <property type="gene ID" value="Kaladp0055s0181.v1.1"/>
</dbReference>
<evidence type="ECO:0000313" key="6">
    <source>
        <dbReference type="EnsemblPlants" id="Kaladp0055s0181.1.v1.1"/>
    </source>
</evidence>
<dbReference type="InterPro" id="IPR045087">
    <property type="entry name" value="Cu-oxidase_fam"/>
</dbReference>
<dbReference type="InterPro" id="IPR011706">
    <property type="entry name" value="Cu-oxidase_C"/>
</dbReference>
<reference evidence="6" key="1">
    <citation type="submission" date="2021-01" db="UniProtKB">
        <authorList>
            <consortium name="EnsemblPlants"/>
        </authorList>
    </citation>
    <scope>IDENTIFICATION</scope>
</reference>
<accession>A0A7N0U6R0</accession>
<evidence type="ECO:0000259" key="3">
    <source>
        <dbReference type="Pfam" id="PF00394"/>
    </source>
</evidence>
<feature type="domain" description="Plastocyanin-like" evidence="4">
    <location>
        <begin position="335"/>
        <end position="475"/>
    </location>
</feature>
<evidence type="ECO:0000313" key="7">
    <source>
        <dbReference type="Proteomes" id="UP000594263"/>
    </source>
</evidence>
<keyword evidence="7" id="KW-1185">Reference proteome</keyword>
<protein>
    <submittedName>
        <fullName evidence="6">Uncharacterized protein</fullName>
    </submittedName>
</protein>
<dbReference type="GO" id="GO:0005507">
    <property type="term" value="F:copper ion binding"/>
    <property type="evidence" value="ECO:0007669"/>
    <property type="project" value="InterPro"/>
</dbReference>